<accession>A0ABS3AX66</accession>
<protein>
    <recommendedName>
        <fullName evidence="1">DUF8082 domain-containing protein</fullName>
    </recommendedName>
</protein>
<evidence type="ECO:0000313" key="3">
    <source>
        <dbReference type="Proteomes" id="UP000717534"/>
    </source>
</evidence>
<dbReference type="EMBL" id="JAFITO010000029">
    <property type="protein sequence ID" value="MBN4068606.1"/>
    <property type="molecule type" value="Genomic_DNA"/>
</dbReference>
<organism evidence="2 3">
    <name type="scientific">Desulfotalea psychrophila</name>
    <dbReference type="NCBI Taxonomy" id="84980"/>
    <lineage>
        <taxon>Bacteria</taxon>
        <taxon>Pseudomonadati</taxon>
        <taxon>Thermodesulfobacteriota</taxon>
        <taxon>Desulfobulbia</taxon>
        <taxon>Desulfobulbales</taxon>
        <taxon>Desulfocapsaceae</taxon>
        <taxon>Desulfotalea</taxon>
    </lineage>
</organism>
<proteinExistence type="predicted"/>
<sequence length="192" mass="21098">MADRTKGTFFSSMPDYFTDSMVIEASNNLGRMMQMAAVKGLDPQSMSIRYDTFTVIAIPVDSEANLLILCEPGCNTSLMSTTANMLGPEIKKALEQASESDTKVSTSTPAKEEAEHNLFTQKTSQALISIKQALFDTVGPIADIVYNECVDRWTANHPPNVSRIFELVGCISTEIDNPELFAEFKEKISALL</sequence>
<dbReference type="Proteomes" id="UP000717534">
    <property type="component" value="Unassembled WGS sequence"/>
</dbReference>
<reference evidence="2 3" key="1">
    <citation type="submission" date="2021-02" db="EMBL/GenBank/DDBJ databases">
        <title>Activity-based single-cell genomes from oceanic crustal fluid captures similar information to metagenomic and metatranscriptomic surveys with orders of magnitude less sampling.</title>
        <authorList>
            <person name="D'Angelo T.S."/>
            <person name="Orcutt B.N."/>
        </authorList>
    </citation>
    <scope>NUCLEOTIDE SEQUENCE [LARGE SCALE GENOMIC DNA]</scope>
    <source>
        <strain evidence="2">AH-315-G02</strain>
    </source>
</reference>
<name>A0ABS3AX66_9BACT</name>
<dbReference type="Pfam" id="PF26309">
    <property type="entry name" value="DUF8082"/>
    <property type="match status" value="1"/>
</dbReference>
<dbReference type="InterPro" id="IPR058395">
    <property type="entry name" value="DUF8082"/>
</dbReference>
<gene>
    <name evidence="2" type="ORF">JYU06_03675</name>
</gene>
<evidence type="ECO:0000313" key="2">
    <source>
        <dbReference type="EMBL" id="MBN4068606.1"/>
    </source>
</evidence>
<evidence type="ECO:0000259" key="1">
    <source>
        <dbReference type="Pfam" id="PF26309"/>
    </source>
</evidence>
<comment type="caution">
    <text evidence="2">The sequence shown here is derived from an EMBL/GenBank/DDBJ whole genome shotgun (WGS) entry which is preliminary data.</text>
</comment>
<feature type="domain" description="DUF8082" evidence="1">
    <location>
        <begin position="129"/>
        <end position="191"/>
    </location>
</feature>
<keyword evidence="3" id="KW-1185">Reference proteome</keyword>